<name>A0A316U644_9BASI</name>
<dbReference type="FunFam" id="1.10.540.10:FF:000025">
    <property type="entry name" value="Related to Dibenzothiophene desulfurization enzyme C"/>
    <property type="match status" value="1"/>
</dbReference>
<dbReference type="RefSeq" id="XP_025347859.1">
    <property type="nucleotide sequence ID" value="XM_025492522.1"/>
</dbReference>
<evidence type="ECO:0000259" key="4">
    <source>
        <dbReference type="Pfam" id="PF08028"/>
    </source>
</evidence>
<dbReference type="Proteomes" id="UP000245942">
    <property type="component" value="Unassembled WGS sequence"/>
</dbReference>
<dbReference type="PANTHER" id="PTHR43884">
    <property type="entry name" value="ACYL-COA DEHYDROGENASE"/>
    <property type="match status" value="1"/>
</dbReference>
<dbReference type="GO" id="GO:0008470">
    <property type="term" value="F:3-methylbutanoyl-CoA dehydrogenase activity"/>
    <property type="evidence" value="ECO:0007669"/>
    <property type="project" value="TreeGrafter"/>
</dbReference>
<sequence>MAPVASSEHVPAPFHGPSSTKAGNASRIQADPQLVAYPTYSSDPSTPEEFYTRAKEVSDLLAQDAHIRDRGNVVPHRQVQLLKDAGLVTLLGPKEAGGAGQTWSVAYRVVRIIAQGEGSLGQLLGYHYIWFWTSVFVGLPEQDARIRAWLTQNKYFLGGAVNPRDADLQAVPKQGDPSKLVFNGKKTFSTGSKISDVTILEGALPDGTHIFAPVLSSDKGIVYGDEWVDTLGMRATQSGGITITDVEVDVADALGYVDGQFRALGPFNTLILPAIQLVFTSFYLGIAQGALARGLAYTKSNTRGWPYQPTPVARGTDEFYIQEGYGTLQARLWASEAQIDAVVDRASALLHASPREAITAEQRAHLAVRVAAAKSNAGDFGLEVVTKVYEYQGARSVSGKYGFDLAFRDLRTHLLHDPLAHRKAEVGRWALHAPSEEAWPTPTWYS</sequence>
<dbReference type="Gene3D" id="2.40.110.10">
    <property type="entry name" value="Butyryl-CoA Dehydrogenase, subunit A, domain 2"/>
    <property type="match status" value="1"/>
</dbReference>
<evidence type="ECO:0000256" key="2">
    <source>
        <dbReference type="ARBA" id="ARBA00023002"/>
    </source>
</evidence>
<feature type="region of interest" description="Disordered" evidence="3">
    <location>
        <begin position="1"/>
        <end position="25"/>
    </location>
</feature>
<dbReference type="GO" id="GO:0050660">
    <property type="term" value="F:flavin adenine dinucleotide binding"/>
    <property type="evidence" value="ECO:0007669"/>
    <property type="project" value="InterPro"/>
</dbReference>
<dbReference type="PIRSF" id="PIRSF016578">
    <property type="entry name" value="HsaA"/>
    <property type="match status" value="1"/>
</dbReference>
<dbReference type="SUPFAM" id="SSF56645">
    <property type="entry name" value="Acyl-CoA dehydrogenase NM domain-like"/>
    <property type="match status" value="1"/>
</dbReference>
<dbReference type="EMBL" id="KZ819327">
    <property type="protein sequence ID" value="PWN20699.1"/>
    <property type="molecule type" value="Genomic_DNA"/>
</dbReference>
<accession>A0A316U644</accession>
<reference evidence="5 6" key="1">
    <citation type="journal article" date="2018" name="Mol. Biol. Evol.">
        <title>Broad Genomic Sampling Reveals a Smut Pathogenic Ancestry of the Fungal Clade Ustilaginomycotina.</title>
        <authorList>
            <person name="Kijpornyongpan T."/>
            <person name="Mondo S.J."/>
            <person name="Barry K."/>
            <person name="Sandor L."/>
            <person name="Lee J."/>
            <person name="Lipzen A."/>
            <person name="Pangilinan J."/>
            <person name="LaButti K."/>
            <person name="Hainaut M."/>
            <person name="Henrissat B."/>
            <person name="Grigoriev I.V."/>
            <person name="Spatafora J.W."/>
            <person name="Aime M.C."/>
        </authorList>
    </citation>
    <scope>NUCLEOTIDE SEQUENCE [LARGE SCALE GENOMIC DNA]</scope>
    <source>
        <strain evidence="5 6">MCA 4718</strain>
    </source>
</reference>
<dbReference type="GO" id="GO:0006552">
    <property type="term" value="P:L-leucine catabolic process"/>
    <property type="evidence" value="ECO:0007669"/>
    <property type="project" value="TreeGrafter"/>
</dbReference>
<keyword evidence="2" id="KW-0560">Oxidoreductase</keyword>
<dbReference type="InterPro" id="IPR013107">
    <property type="entry name" value="Acyl-CoA_DH_C"/>
</dbReference>
<keyword evidence="6" id="KW-1185">Reference proteome</keyword>
<keyword evidence="1" id="KW-0285">Flavoprotein</keyword>
<dbReference type="InterPro" id="IPR009100">
    <property type="entry name" value="AcylCoA_DH/oxidase_NM_dom_sf"/>
</dbReference>
<dbReference type="InterPro" id="IPR046373">
    <property type="entry name" value="Acyl-CoA_Oxase/DH_mid-dom_sf"/>
</dbReference>
<dbReference type="InterPro" id="IPR037069">
    <property type="entry name" value="AcylCoA_DH/ox_N_sf"/>
</dbReference>
<dbReference type="OrthoDB" id="5356974at2759"/>
<evidence type="ECO:0000313" key="6">
    <source>
        <dbReference type="Proteomes" id="UP000245942"/>
    </source>
</evidence>
<protein>
    <submittedName>
        <fullName evidence="5">Acyl-CoA dehydrogenase NM domain-like protein</fullName>
    </submittedName>
</protein>
<dbReference type="Pfam" id="PF08028">
    <property type="entry name" value="Acyl-CoA_dh_2"/>
    <property type="match status" value="1"/>
</dbReference>
<evidence type="ECO:0000256" key="3">
    <source>
        <dbReference type="SAM" id="MobiDB-lite"/>
    </source>
</evidence>
<proteinExistence type="predicted"/>
<dbReference type="Gene3D" id="1.10.540.10">
    <property type="entry name" value="Acyl-CoA dehydrogenase/oxidase, N-terminal domain"/>
    <property type="match status" value="1"/>
</dbReference>
<evidence type="ECO:0000313" key="5">
    <source>
        <dbReference type="EMBL" id="PWN20699.1"/>
    </source>
</evidence>
<feature type="domain" description="Acyl-CoA dehydrogenase C-terminal" evidence="4">
    <location>
        <begin position="278"/>
        <end position="416"/>
    </location>
</feature>
<dbReference type="FunFam" id="2.40.110.10:FF:000020">
    <property type="entry name" value="Putative acyl-CoA dehydrogenase YdbM"/>
    <property type="match status" value="1"/>
</dbReference>
<organism evidence="5 6">
    <name type="scientific">Pseudomicrostroma glucosiphilum</name>
    <dbReference type="NCBI Taxonomy" id="1684307"/>
    <lineage>
        <taxon>Eukaryota</taxon>
        <taxon>Fungi</taxon>
        <taxon>Dikarya</taxon>
        <taxon>Basidiomycota</taxon>
        <taxon>Ustilaginomycotina</taxon>
        <taxon>Exobasidiomycetes</taxon>
        <taxon>Microstromatales</taxon>
        <taxon>Microstromatales incertae sedis</taxon>
        <taxon>Pseudomicrostroma</taxon>
    </lineage>
</organism>
<dbReference type="Gene3D" id="1.20.140.10">
    <property type="entry name" value="Butyryl-CoA Dehydrogenase, subunit A, domain 3"/>
    <property type="match status" value="1"/>
</dbReference>
<gene>
    <name evidence="5" type="ORF">BCV69DRAFT_282917</name>
</gene>
<dbReference type="InterPro" id="IPR036250">
    <property type="entry name" value="AcylCo_DH-like_C"/>
</dbReference>
<dbReference type="GeneID" id="37014256"/>
<dbReference type="SUPFAM" id="SSF47203">
    <property type="entry name" value="Acyl-CoA dehydrogenase C-terminal domain-like"/>
    <property type="match status" value="1"/>
</dbReference>
<evidence type="ECO:0000256" key="1">
    <source>
        <dbReference type="ARBA" id="ARBA00022630"/>
    </source>
</evidence>
<dbReference type="PANTHER" id="PTHR43884:SF12">
    <property type="entry name" value="ISOVALERYL-COA DEHYDROGENASE, MITOCHONDRIAL-RELATED"/>
    <property type="match status" value="1"/>
</dbReference>
<dbReference type="AlphaFoldDB" id="A0A316U644"/>